<dbReference type="RefSeq" id="WP_165579380.1">
    <property type="nucleotide sequence ID" value="NZ_CP087134.1"/>
</dbReference>
<evidence type="ECO:0000256" key="1">
    <source>
        <dbReference type="SAM" id="MobiDB-lite"/>
    </source>
</evidence>
<dbReference type="Proteomes" id="UP001273350">
    <property type="component" value="Unassembled WGS sequence"/>
</dbReference>
<reference evidence="2 3" key="1">
    <citation type="submission" date="2023-11" db="EMBL/GenBank/DDBJ databases">
        <title>Unpublished Manusciprt.</title>
        <authorList>
            <person name="Saticioglu I.B."/>
            <person name="Ay H."/>
            <person name="Ajmi N."/>
            <person name="Altun S."/>
            <person name="Duman M."/>
        </authorList>
    </citation>
    <scope>NUCLEOTIDE SEQUENCE [LARGE SCALE GENOMIC DNA]</scope>
    <source>
        <strain evidence="2 3">Fl-318</strain>
    </source>
</reference>
<proteinExistence type="predicted"/>
<organism evidence="2 3">
    <name type="scientific">Flavobacterium cupriresistens</name>
    <dbReference type="NCBI Taxonomy" id="2893885"/>
    <lineage>
        <taxon>Bacteria</taxon>
        <taxon>Pseudomonadati</taxon>
        <taxon>Bacteroidota</taxon>
        <taxon>Flavobacteriia</taxon>
        <taxon>Flavobacteriales</taxon>
        <taxon>Flavobacteriaceae</taxon>
        <taxon>Flavobacterium</taxon>
    </lineage>
</organism>
<gene>
    <name evidence="2" type="ORF">SGQ83_16765</name>
</gene>
<keyword evidence="3" id="KW-1185">Reference proteome</keyword>
<evidence type="ECO:0000313" key="2">
    <source>
        <dbReference type="EMBL" id="MDX6191012.1"/>
    </source>
</evidence>
<sequence length="47" mass="4993">MTKKKATIKDFQVEKLPENHQKKVLGGASLEEDKDPIRGGGGNAGNG</sequence>
<feature type="compositionally biased region" description="Gly residues" evidence="1">
    <location>
        <begin position="38"/>
        <end position="47"/>
    </location>
</feature>
<feature type="region of interest" description="Disordered" evidence="1">
    <location>
        <begin position="22"/>
        <end position="47"/>
    </location>
</feature>
<evidence type="ECO:0008006" key="4">
    <source>
        <dbReference type="Google" id="ProtNLM"/>
    </source>
</evidence>
<comment type="caution">
    <text evidence="2">The sequence shown here is derived from an EMBL/GenBank/DDBJ whole genome shotgun (WGS) entry which is preliminary data.</text>
</comment>
<evidence type="ECO:0000313" key="3">
    <source>
        <dbReference type="Proteomes" id="UP001273350"/>
    </source>
</evidence>
<protein>
    <recommendedName>
        <fullName evidence="4">Bacteriocin</fullName>
    </recommendedName>
</protein>
<name>A0ABU4REH9_9FLAO</name>
<dbReference type="EMBL" id="JAWXVI010000008">
    <property type="protein sequence ID" value="MDX6191012.1"/>
    <property type="molecule type" value="Genomic_DNA"/>
</dbReference>
<accession>A0ABU4REH9</accession>